<dbReference type="GO" id="GO:0003676">
    <property type="term" value="F:nucleic acid binding"/>
    <property type="evidence" value="ECO:0007669"/>
    <property type="project" value="InterPro"/>
</dbReference>
<dbReference type="SUPFAM" id="SSF53098">
    <property type="entry name" value="Ribonuclease H-like"/>
    <property type="match status" value="1"/>
</dbReference>
<feature type="region of interest" description="Disordered" evidence="1">
    <location>
        <begin position="622"/>
        <end position="693"/>
    </location>
</feature>
<dbReference type="PROSITE" id="PS50994">
    <property type="entry name" value="INTEGRASE"/>
    <property type="match status" value="1"/>
</dbReference>
<feature type="compositionally biased region" description="Basic residues" evidence="1">
    <location>
        <begin position="146"/>
        <end position="164"/>
    </location>
</feature>
<proteinExistence type="predicted"/>
<gene>
    <name evidence="3" type="ORF">FCL40_16740</name>
</gene>
<dbReference type="EMBL" id="SWCI01000016">
    <property type="protein sequence ID" value="TKB47014.1"/>
    <property type="molecule type" value="Genomic_DNA"/>
</dbReference>
<feature type="compositionally biased region" description="Basic and acidic residues" evidence="1">
    <location>
        <begin position="629"/>
        <end position="662"/>
    </location>
</feature>
<dbReference type="Gene3D" id="3.30.420.10">
    <property type="entry name" value="Ribonuclease H-like superfamily/Ribonuclease H"/>
    <property type="match status" value="1"/>
</dbReference>
<protein>
    <submittedName>
        <fullName evidence="3">Transposase</fullName>
    </submittedName>
</protein>
<evidence type="ECO:0000313" key="4">
    <source>
        <dbReference type="Proteomes" id="UP000305674"/>
    </source>
</evidence>
<feature type="compositionally biased region" description="Acidic residues" evidence="1">
    <location>
        <begin position="675"/>
        <end position="693"/>
    </location>
</feature>
<evidence type="ECO:0000259" key="2">
    <source>
        <dbReference type="PROSITE" id="PS50994"/>
    </source>
</evidence>
<evidence type="ECO:0000313" key="3">
    <source>
        <dbReference type="EMBL" id="TKB47014.1"/>
    </source>
</evidence>
<sequence>MFRINEVVKFNESRYRVLLLLGDQLVWIDIDSASAFPEIASVSDLEEAIEQERLSRIEDPFKDLAYESPEQGTTARIKRDMNHALIKPLIDLPDYFEPRSRGGAIKLILSESGSTKQTLYRLARRYWQRGQMPNALLPDYKNSGGKGKRRIAKDKKLGRPRKFRPGTGAKIDEFTERLFRIVIERYLLKDEEHSFPYAHRRFETMYKNYFPDAAEEELPSNWQMMHFYKREYPQSERIQKRVSTIRYNKDIRPLHSTANTQVLGPGSRYEIDATIADIYVVSDSDRGNIVGRPVVYMVIDVFSRMVAGFYIGFENPSYAAAMQALFMAATDKTSYCRQLGFDVDVDSWPSIGLPDAILADRGELLGHQIENLESSFSVRIENTPPYRGDAKGIVERYFKTVQTSFGPFVPGYVTETKVKKRGGSDYRLDAKLTVRDFAEIILSSVLFHNLSDVMDKYDRDSDMPTDLPSIPIQLWNWGLQHRTGRLHQAEDDALRVALLPRKKATLSEQGACLFGLYYTSAELLQLGWMHRGREVKRPASLDAAYDPLVADRIYLFPEKGSNKHWVCSLADRSREFRGASFWDVWQVRDEQKRTTAKAKEHSRSQRRIHEEFVIDKIVQAEKAAPDTSGRSDAERVRAINDNKRQEKAKERAQKAVRPDVSDSKPLGEVIHLSDQEPDLDYPDYIDELFTEDD</sequence>
<dbReference type="OrthoDB" id="501284at2"/>
<evidence type="ECO:0000256" key="1">
    <source>
        <dbReference type="SAM" id="MobiDB-lite"/>
    </source>
</evidence>
<dbReference type="InterPro" id="IPR012337">
    <property type="entry name" value="RNaseH-like_sf"/>
</dbReference>
<feature type="domain" description="Integrase catalytic" evidence="2">
    <location>
        <begin position="261"/>
        <end position="472"/>
    </location>
</feature>
<accession>A0A4U1B8L3</accession>
<dbReference type="InterPro" id="IPR015378">
    <property type="entry name" value="Transposase-like_Mu_C"/>
</dbReference>
<dbReference type="Pfam" id="PF09299">
    <property type="entry name" value="Mu-transpos_C"/>
    <property type="match status" value="1"/>
</dbReference>
<reference evidence="3 4" key="1">
    <citation type="submission" date="2019-04" db="EMBL/GenBank/DDBJ databases">
        <authorList>
            <person name="Hwang J.C."/>
        </authorList>
    </citation>
    <scope>NUCLEOTIDE SEQUENCE [LARGE SCALE GENOMIC DNA]</scope>
    <source>
        <strain evidence="3 4">IMCC35001</strain>
    </source>
</reference>
<name>A0A4U1B8L3_9GAMM</name>
<dbReference type="AlphaFoldDB" id="A0A4U1B8L3"/>
<dbReference type="Proteomes" id="UP000305674">
    <property type="component" value="Unassembled WGS sequence"/>
</dbReference>
<organism evidence="3 4">
    <name type="scientific">Ferrimonas sediminicola</name>
    <dbReference type="NCBI Taxonomy" id="2569538"/>
    <lineage>
        <taxon>Bacteria</taxon>
        <taxon>Pseudomonadati</taxon>
        <taxon>Pseudomonadota</taxon>
        <taxon>Gammaproteobacteria</taxon>
        <taxon>Alteromonadales</taxon>
        <taxon>Ferrimonadaceae</taxon>
        <taxon>Ferrimonas</taxon>
    </lineage>
</organism>
<feature type="region of interest" description="Disordered" evidence="1">
    <location>
        <begin position="137"/>
        <end position="164"/>
    </location>
</feature>
<dbReference type="InterPro" id="IPR036397">
    <property type="entry name" value="RNaseH_sf"/>
</dbReference>
<dbReference type="InterPro" id="IPR001584">
    <property type="entry name" value="Integrase_cat-core"/>
</dbReference>
<dbReference type="GO" id="GO:0015074">
    <property type="term" value="P:DNA integration"/>
    <property type="evidence" value="ECO:0007669"/>
    <property type="project" value="InterPro"/>
</dbReference>
<comment type="caution">
    <text evidence="3">The sequence shown here is derived from an EMBL/GenBank/DDBJ whole genome shotgun (WGS) entry which is preliminary data.</text>
</comment>
<dbReference type="RefSeq" id="WP_136854446.1">
    <property type="nucleotide sequence ID" value="NZ_SWCI01000016.1"/>
</dbReference>
<keyword evidence="4" id="KW-1185">Reference proteome</keyword>